<dbReference type="InterPro" id="IPR050397">
    <property type="entry name" value="Env_Response_Regulators"/>
</dbReference>
<dbReference type="InterPro" id="IPR014710">
    <property type="entry name" value="RmlC-like_jellyroll"/>
</dbReference>
<dbReference type="GO" id="GO:0003700">
    <property type="term" value="F:DNA-binding transcription factor activity"/>
    <property type="evidence" value="ECO:0007669"/>
    <property type="project" value="TreeGrafter"/>
</dbReference>
<dbReference type="GO" id="GO:0003677">
    <property type="term" value="F:DNA binding"/>
    <property type="evidence" value="ECO:0007669"/>
    <property type="project" value="UniProtKB-KW"/>
</dbReference>
<dbReference type="InterPro" id="IPR036390">
    <property type="entry name" value="WH_DNA-bd_sf"/>
</dbReference>
<sequence>MQDIVPNHQDSRQAEYLAHRIRQLDPDLLRGIDDGAMISLASQMQLRTMTSAREVLTQGEPTRVAFLVLEGRVEVSFINIDGNKVLAHVAQPGEVIGEVEILSGLSCAATCLALQNSTLAIFSAQVLHRCIEPEKLLGNFARIFHARLVRDNRQHTVAMYYPAEERVRSHLLTLTTPEHPEAIISQSKLAAFAGCSRQTVNKTLAQLRAEKTIELGRGVIRVLDRNRLQQTQLTPDKDGD</sequence>
<dbReference type="STRING" id="364199.SAMN04489858_105146"/>
<dbReference type="InterPro" id="IPR000595">
    <property type="entry name" value="cNMP-bd_dom"/>
</dbReference>
<dbReference type="Pfam" id="PF13545">
    <property type="entry name" value="HTH_Crp_2"/>
    <property type="match status" value="1"/>
</dbReference>
<evidence type="ECO:0000259" key="5">
    <source>
        <dbReference type="PROSITE" id="PS51063"/>
    </source>
</evidence>
<dbReference type="CDD" id="cd00038">
    <property type="entry name" value="CAP_ED"/>
    <property type="match status" value="1"/>
</dbReference>
<dbReference type="SMART" id="SM00100">
    <property type="entry name" value="cNMP"/>
    <property type="match status" value="1"/>
</dbReference>
<accession>A0A1I0EIX0</accession>
<dbReference type="SUPFAM" id="SSF51206">
    <property type="entry name" value="cAMP-binding domain-like"/>
    <property type="match status" value="1"/>
</dbReference>
<protein>
    <submittedName>
        <fullName evidence="6">cAMP-binding domain of CRP or a regulatory subunit of cAMP-dependent protein kinases</fullName>
    </submittedName>
</protein>
<dbReference type="EMBL" id="FOHO01000005">
    <property type="protein sequence ID" value="SET44406.1"/>
    <property type="molecule type" value="Genomic_DNA"/>
</dbReference>
<keyword evidence="3" id="KW-0804">Transcription</keyword>
<dbReference type="OrthoDB" id="5290098at2"/>
<dbReference type="PROSITE" id="PS51063">
    <property type="entry name" value="HTH_CRP_2"/>
    <property type="match status" value="1"/>
</dbReference>
<dbReference type="SUPFAM" id="SSF46785">
    <property type="entry name" value="Winged helix' DNA-binding domain"/>
    <property type="match status" value="1"/>
</dbReference>
<name>A0A1I0EIX0_9RHOB</name>
<dbReference type="Proteomes" id="UP000199180">
    <property type="component" value="Unassembled WGS sequence"/>
</dbReference>
<evidence type="ECO:0000256" key="1">
    <source>
        <dbReference type="ARBA" id="ARBA00023015"/>
    </source>
</evidence>
<dbReference type="RefSeq" id="WP_090734245.1">
    <property type="nucleotide sequence ID" value="NZ_CP177219.1"/>
</dbReference>
<evidence type="ECO:0000313" key="6">
    <source>
        <dbReference type="EMBL" id="SET44406.1"/>
    </source>
</evidence>
<evidence type="ECO:0000259" key="4">
    <source>
        <dbReference type="PROSITE" id="PS50042"/>
    </source>
</evidence>
<dbReference type="GO" id="GO:0016301">
    <property type="term" value="F:kinase activity"/>
    <property type="evidence" value="ECO:0007669"/>
    <property type="project" value="UniProtKB-KW"/>
</dbReference>
<feature type="domain" description="Cyclic nucleotide-binding" evidence="4">
    <location>
        <begin position="28"/>
        <end position="131"/>
    </location>
</feature>
<dbReference type="PANTHER" id="PTHR24567">
    <property type="entry name" value="CRP FAMILY TRANSCRIPTIONAL REGULATORY PROTEIN"/>
    <property type="match status" value="1"/>
</dbReference>
<proteinExistence type="predicted"/>
<keyword evidence="1" id="KW-0805">Transcription regulation</keyword>
<dbReference type="Gene3D" id="2.60.120.10">
    <property type="entry name" value="Jelly Rolls"/>
    <property type="match status" value="1"/>
</dbReference>
<dbReference type="InterPro" id="IPR012318">
    <property type="entry name" value="HTH_CRP"/>
</dbReference>
<dbReference type="Gene3D" id="1.10.10.10">
    <property type="entry name" value="Winged helix-like DNA-binding domain superfamily/Winged helix DNA-binding domain"/>
    <property type="match status" value="1"/>
</dbReference>
<dbReference type="InterPro" id="IPR018490">
    <property type="entry name" value="cNMP-bd_dom_sf"/>
</dbReference>
<dbReference type="SMART" id="SM00419">
    <property type="entry name" value="HTH_CRP"/>
    <property type="match status" value="1"/>
</dbReference>
<dbReference type="AlphaFoldDB" id="A0A1I0EIX0"/>
<keyword evidence="2" id="KW-0238">DNA-binding</keyword>
<gene>
    <name evidence="6" type="ORF">SAMN04489858_105146</name>
</gene>
<keyword evidence="7" id="KW-1185">Reference proteome</keyword>
<organism evidence="6 7">
    <name type="scientific">Paracoccus homiensis</name>
    <dbReference type="NCBI Taxonomy" id="364199"/>
    <lineage>
        <taxon>Bacteria</taxon>
        <taxon>Pseudomonadati</taxon>
        <taxon>Pseudomonadota</taxon>
        <taxon>Alphaproteobacteria</taxon>
        <taxon>Rhodobacterales</taxon>
        <taxon>Paracoccaceae</taxon>
        <taxon>Paracoccus</taxon>
    </lineage>
</organism>
<dbReference type="PROSITE" id="PS50042">
    <property type="entry name" value="CNMP_BINDING_3"/>
    <property type="match status" value="1"/>
</dbReference>
<evidence type="ECO:0000256" key="2">
    <source>
        <dbReference type="ARBA" id="ARBA00023125"/>
    </source>
</evidence>
<evidence type="ECO:0000256" key="3">
    <source>
        <dbReference type="ARBA" id="ARBA00023163"/>
    </source>
</evidence>
<dbReference type="GO" id="GO:0005829">
    <property type="term" value="C:cytosol"/>
    <property type="evidence" value="ECO:0007669"/>
    <property type="project" value="TreeGrafter"/>
</dbReference>
<dbReference type="Pfam" id="PF00027">
    <property type="entry name" value="cNMP_binding"/>
    <property type="match status" value="1"/>
</dbReference>
<dbReference type="PANTHER" id="PTHR24567:SF74">
    <property type="entry name" value="HTH-TYPE TRANSCRIPTIONAL REGULATOR ARCR"/>
    <property type="match status" value="1"/>
</dbReference>
<keyword evidence="6" id="KW-0418">Kinase</keyword>
<dbReference type="InterPro" id="IPR036388">
    <property type="entry name" value="WH-like_DNA-bd_sf"/>
</dbReference>
<feature type="domain" description="HTH crp-type" evidence="5">
    <location>
        <begin position="161"/>
        <end position="226"/>
    </location>
</feature>
<reference evidence="6 7" key="1">
    <citation type="submission" date="2016-10" db="EMBL/GenBank/DDBJ databases">
        <authorList>
            <person name="de Groot N.N."/>
        </authorList>
    </citation>
    <scope>NUCLEOTIDE SEQUENCE [LARGE SCALE GENOMIC DNA]</scope>
    <source>
        <strain evidence="6 7">DSM 17862</strain>
    </source>
</reference>
<keyword evidence="6" id="KW-0808">Transferase</keyword>
<evidence type="ECO:0000313" key="7">
    <source>
        <dbReference type="Proteomes" id="UP000199180"/>
    </source>
</evidence>